<dbReference type="NCBIfam" id="NF005143">
    <property type="entry name" value="PRK06596.1"/>
    <property type="match status" value="1"/>
</dbReference>
<comment type="similarity">
    <text evidence="1">Belongs to the sigma-70 factor family.</text>
</comment>
<feature type="coiled-coil region" evidence="6">
    <location>
        <begin position="267"/>
        <end position="298"/>
    </location>
</feature>
<dbReference type="PANTHER" id="PTHR30376">
    <property type="entry name" value="SIGMA FACTOR RPOH HEAT SHOCK RELATED"/>
    <property type="match status" value="1"/>
</dbReference>
<dbReference type="GO" id="GO:0016987">
    <property type="term" value="F:sigma factor activity"/>
    <property type="evidence" value="ECO:0007669"/>
    <property type="project" value="UniProtKB-KW"/>
</dbReference>
<comment type="caution">
    <text evidence="8">The sequence shown here is derived from an EMBL/GenBank/DDBJ whole genome shotgun (WGS) entry which is preliminary data.</text>
</comment>
<dbReference type="InterPro" id="IPR007630">
    <property type="entry name" value="RNA_pol_sigma70_r4"/>
</dbReference>
<sequence>MEEFEIENIEATPETDIEPVEPDEQGVAVSDPLQRYLAEIRQYPFLSREEEKRLAIKFKEEGDLQAVTELILSHLRLAASIAMEYKNLPFNLMDLIQEGNVGLMQAIKKFDPYKDIRVSTYASWWIRAYILKYILHNWRLVKIGTTEAQRKLFFRLSKEREHLEKMGYEAGPRLLADRLDVKEQEVVEMQQRLGGWETSLDAPAGPESDETLANLLPSDQEAVDDRLAKDELQELFQEKLKEFSKTLKPRELEILNERILSENPKTLEIFGKKYKISKERVRQLEENLIKNLKKFMKQKIKDFKDIGPL</sequence>
<dbReference type="InterPro" id="IPR000943">
    <property type="entry name" value="RNA_pol_sigma70"/>
</dbReference>
<keyword evidence="5" id="KW-0804">Transcription</keyword>
<accession>A0A7X6I9G4</accession>
<dbReference type="InterPro" id="IPR013325">
    <property type="entry name" value="RNA_pol_sigma_r2"/>
</dbReference>
<evidence type="ECO:0000256" key="1">
    <source>
        <dbReference type="ARBA" id="ARBA00007788"/>
    </source>
</evidence>
<evidence type="ECO:0000256" key="2">
    <source>
        <dbReference type="ARBA" id="ARBA00023015"/>
    </source>
</evidence>
<dbReference type="InterPro" id="IPR007627">
    <property type="entry name" value="RNA_pol_sigma70_r2"/>
</dbReference>
<dbReference type="Proteomes" id="UP000534783">
    <property type="component" value="Unassembled WGS sequence"/>
</dbReference>
<dbReference type="InterPro" id="IPR013324">
    <property type="entry name" value="RNA_pol_sigma_r3/r4-like"/>
</dbReference>
<dbReference type="InterPro" id="IPR014284">
    <property type="entry name" value="RNA_pol_sigma-70_dom"/>
</dbReference>
<dbReference type="NCBIfam" id="TIGR02937">
    <property type="entry name" value="sigma70-ECF"/>
    <property type="match status" value="1"/>
</dbReference>
<dbReference type="GO" id="GO:0003677">
    <property type="term" value="F:DNA binding"/>
    <property type="evidence" value="ECO:0007669"/>
    <property type="project" value="UniProtKB-KW"/>
</dbReference>
<dbReference type="Gene3D" id="1.10.601.10">
    <property type="entry name" value="RNA Polymerase Primary Sigma Factor"/>
    <property type="match status" value="1"/>
</dbReference>
<dbReference type="InterPro" id="IPR009042">
    <property type="entry name" value="RNA_pol_sigma70_r1_2"/>
</dbReference>
<dbReference type="Gene3D" id="1.20.140.160">
    <property type="match status" value="1"/>
</dbReference>
<dbReference type="Pfam" id="PF00140">
    <property type="entry name" value="Sigma70_r1_2"/>
    <property type="match status" value="1"/>
</dbReference>
<dbReference type="GO" id="GO:0006352">
    <property type="term" value="P:DNA-templated transcription initiation"/>
    <property type="evidence" value="ECO:0007669"/>
    <property type="project" value="InterPro"/>
</dbReference>
<dbReference type="SUPFAM" id="SSF88659">
    <property type="entry name" value="Sigma3 and sigma4 domains of RNA polymerase sigma factors"/>
    <property type="match status" value="1"/>
</dbReference>
<dbReference type="Pfam" id="PF04542">
    <property type="entry name" value="Sigma70_r2"/>
    <property type="match status" value="1"/>
</dbReference>
<evidence type="ECO:0000256" key="6">
    <source>
        <dbReference type="SAM" id="Coils"/>
    </source>
</evidence>
<dbReference type="SUPFAM" id="SSF88946">
    <property type="entry name" value="Sigma2 domain of RNA polymerase sigma factors"/>
    <property type="match status" value="1"/>
</dbReference>
<dbReference type="EMBL" id="VTOW01000001">
    <property type="protein sequence ID" value="NKE69309.1"/>
    <property type="molecule type" value="Genomic_DNA"/>
</dbReference>
<dbReference type="PANTHER" id="PTHR30376:SF3">
    <property type="entry name" value="RNA POLYMERASE SIGMA FACTOR RPOH"/>
    <property type="match status" value="1"/>
</dbReference>
<evidence type="ECO:0000256" key="5">
    <source>
        <dbReference type="ARBA" id="ARBA00023163"/>
    </source>
</evidence>
<name>A0A7X6I9G4_9BACT</name>
<dbReference type="AlphaFoldDB" id="A0A7X6I9G4"/>
<keyword evidence="6" id="KW-0175">Coiled coil</keyword>
<keyword evidence="4" id="KW-0238">DNA-binding</keyword>
<evidence type="ECO:0000313" key="8">
    <source>
        <dbReference type="EMBL" id="NKE69309.1"/>
    </source>
</evidence>
<dbReference type="RefSeq" id="WP_168057621.1">
    <property type="nucleotide sequence ID" value="NZ_VTOW01000001.1"/>
</dbReference>
<keyword evidence="2" id="KW-0805">Transcription regulation</keyword>
<evidence type="ECO:0000313" key="9">
    <source>
        <dbReference type="Proteomes" id="UP000534783"/>
    </source>
</evidence>
<feature type="domain" description="RNA polymerase sigma-70" evidence="7">
    <location>
        <begin position="94"/>
        <end position="107"/>
    </location>
</feature>
<organism evidence="8 9">
    <name type="scientific">Candidatus Manganitrophus noduliformans</name>
    <dbReference type="NCBI Taxonomy" id="2606439"/>
    <lineage>
        <taxon>Bacteria</taxon>
        <taxon>Pseudomonadati</taxon>
        <taxon>Nitrospirota</taxon>
        <taxon>Nitrospiria</taxon>
        <taxon>Candidatus Troglogloeales</taxon>
        <taxon>Candidatus Manganitrophaceae</taxon>
        <taxon>Candidatus Manganitrophus</taxon>
    </lineage>
</organism>
<protein>
    <submittedName>
        <fullName evidence="8">Sigma-70 family RNA polymerase sigma factor</fullName>
    </submittedName>
</protein>
<evidence type="ECO:0000259" key="7">
    <source>
        <dbReference type="PROSITE" id="PS00715"/>
    </source>
</evidence>
<reference evidence="8 9" key="1">
    <citation type="journal article" date="2020" name="Nature">
        <title>Bacterial chemolithoautotrophy via manganese oxidation.</title>
        <authorList>
            <person name="Yu H."/>
            <person name="Leadbetter J.R."/>
        </authorList>
    </citation>
    <scope>NUCLEOTIDE SEQUENCE [LARGE SCALE GENOMIC DNA]</scope>
    <source>
        <strain evidence="8 9">Mn-1</strain>
    </source>
</reference>
<evidence type="ECO:0000256" key="3">
    <source>
        <dbReference type="ARBA" id="ARBA00023082"/>
    </source>
</evidence>
<keyword evidence="9" id="KW-1185">Reference proteome</keyword>
<dbReference type="InterPro" id="IPR050813">
    <property type="entry name" value="Sigma-70_Factor"/>
</dbReference>
<keyword evidence="3" id="KW-0731">Sigma factor</keyword>
<dbReference type="PRINTS" id="PR00046">
    <property type="entry name" value="SIGMA70FCT"/>
</dbReference>
<gene>
    <name evidence="8" type="ORF">MNODULE_00895</name>
</gene>
<dbReference type="Pfam" id="PF04545">
    <property type="entry name" value="Sigma70_r4"/>
    <property type="match status" value="1"/>
</dbReference>
<dbReference type="PROSITE" id="PS00715">
    <property type="entry name" value="SIGMA70_1"/>
    <property type="match status" value="1"/>
</dbReference>
<evidence type="ECO:0000256" key="4">
    <source>
        <dbReference type="ARBA" id="ARBA00023125"/>
    </source>
</evidence>
<proteinExistence type="inferred from homology"/>